<evidence type="ECO:0000313" key="1">
    <source>
        <dbReference type="EMBL" id="WTS11931.1"/>
    </source>
</evidence>
<dbReference type="EMBL" id="CP108195">
    <property type="protein sequence ID" value="WTS11931.1"/>
    <property type="molecule type" value="Genomic_DNA"/>
</dbReference>
<protein>
    <recommendedName>
        <fullName evidence="2">Esterase</fullName>
    </recommendedName>
</protein>
<dbReference type="AlphaFoldDB" id="A0AAU1U4Z3"/>
<organism evidence="1">
    <name type="scientific">Streptomyces sp. NBC_00119</name>
    <dbReference type="NCBI Taxonomy" id="2975659"/>
    <lineage>
        <taxon>Bacteria</taxon>
        <taxon>Bacillati</taxon>
        <taxon>Actinomycetota</taxon>
        <taxon>Actinomycetes</taxon>
        <taxon>Kitasatosporales</taxon>
        <taxon>Streptomycetaceae</taxon>
        <taxon>Streptomyces</taxon>
    </lineage>
</organism>
<accession>A0AAU1U4Z3</accession>
<evidence type="ECO:0008006" key="2">
    <source>
        <dbReference type="Google" id="ProtNLM"/>
    </source>
</evidence>
<sequence length="104" mass="11095">MNPYLGGGAPYWGYGAESALHTWAKLNGCKAGPRTAEVSTHVDKVTYKGCRTGADTQMYVVHGGGHTWPGSTGPEMPGLGPVTHEIDATEIMWDFFSAQSHATK</sequence>
<name>A0AAU1U4Z3_9ACTN</name>
<gene>
    <name evidence="1" type="ORF">OHU69_13360</name>
</gene>
<reference evidence="1" key="1">
    <citation type="submission" date="2022-10" db="EMBL/GenBank/DDBJ databases">
        <title>The complete genomes of actinobacterial strains from the NBC collection.</title>
        <authorList>
            <person name="Joergensen T.S."/>
            <person name="Alvarez Arevalo M."/>
            <person name="Sterndorff E.B."/>
            <person name="Faurdal D."/>
            <person name="Vuksanovic O."/>
            <person name="Mourched A.-S."/>
            <person name="Charusanti P."/>
            <person name="Shaw S."/>
            <person name="Blin K."/>
            <person name="Weber T."/>
        </authorList>
    </citation>
    <scope>NUCLEOTIDE SEQUENCE</scope>
    <source>
        <strain evidence="1">NBC_00119</strain>
    </source>
</reference>
<proteinExistence type="predicted"/>